<evidence type="ECO:0000256" key="1">
    <source>
        <dbReference type="ARBA" id="ARBA00004137"/>
    </source>
</evidence>
<dbReference type="PANTHER" id="PTHR21711:SF0">
    <property type="entry name" value="MITOCHONDRIAL INNER MEMBRANE PROTEASE ATP23 HOMOLOG"/>
    <property type="match status" value="1"/>
</dbReference>
<keyword evidence="10" id="KW-1185">Reference proteome</keyword>
<keyword evidence="8" id="KW-0472">Membrane</keyword>
<evidence type="ECO:0000313" key="9">
    <source>
        <dbReference type="EMBL" id="KAJ7212302.1"/>
    </source>
</evidence>
<evidence type="ECO:0000256" key="5">
    <source>
        <dbReference type="ARBA" id="ARBA00022723"/>
    </source>
</evidence>
<keyword evidence="8" id="KW-0496">Mitochondrion</keyword>
<accession>A0AAD6YII2</accession>
<keyword evidence="8" id="KW-0999">Mitochondrion inner membrane</keyword>
<comment type="similarity">
    <text evidence="2 8">Belongs to the peptidase M76 family.</text>
</comment>
<sequence>MSSPANDSDSPKPLENLGAFERWRRKAMLVTGLGVTEDERLEYLMERSRVSCEEQKLRFMQRSPAVVFMLKHLKAAGCELPSSNIICAPCDRRSAGGFNPEQGAIVLCQGVFFGDAHMENTMVHEMIHMFDQCRFKVDWLNLRHHACSEIRANSLSGDCRYSRELRIGSLAFTKHHQDCVRRRAVMSVSRNVMCPDQATAERVVNEVFESCFKDTRPFDENRTGIKYRPVVIAWCIHYLRVTQYASQTRHFRCASSEAFVSYEADWHLV</sequence>
<comment type="caution">
    <text evidence="9">The sequence shown here is derived from an EMBL/GenBank/DDBJ whole genome shotgun (WGS) entry which is preliminary data.</text>
</comment>
<dbReference type="GO" id="GO:0046872">
    <property type="term" value="F:metal ion binding"/>
    <property type="evidence" value="ECO:0007669"/>
    <property type="project" value="UniProtKB-KW"/>
</dbReference>
<evidence type="ECO:0000256" key="4">
    <source>
        <dbReference type="ARBA" id="ARBA00022670"/>
    </source>
</evidence>
<dbReference type="AlphaFoldDB" id="A0AAD6YII2"/>
<dbReference type="PANTHER" id="PTHR21711">
    <property type="entry name" value="MITOCHONDRIAL INNER MEMBRANE PROTEASE"/>
    <property type="match status" value="1"/>
</dbReference>
<evidence type="ECO:0000256" key="8">
    <source>
        <dbReference type="RuleBase" id="RU364057"/>
    </source>
</evidence>
<keyword evidence="6 8" id="KW-0378">Hydrolase</keyword>
<dbReference type="GO" id="GO:0033615">
    <property type="term" value="P:mitochondrial proton-transporting ATP synthase complex assembly"/>
    <property type="evidence" value="ECO:0007669"/>
    <property type="project" value="TreeGrafter"/>
</dbReference>
<dbReference type="GO" id="GO:0005743">
    <property type="term" value="C:mitochondrial inner membrane"/>
    <property type="evidence" value="ECO:0007669"/>
    <property type="project" value="UniProtKB-SubCell"/>
</dbReference>
<gene>
    <name evidence="9" type="ORF">GGX14DRAFT_542724</name>
</gene>
<evidence type="ECO:0000256" key="7">
    <source>
        <dbReference type="ARBA" id="ARBA00023049"/>
    </source>
</evidence>
<dbReference type="EC" id="3.4.24.-" evidence="8"/>
<proteinExistence type="inferred from homology"/>
<dbReference type="InterPro" id="IPR019165">
    <property type="entry name" value="Peptidase_M76_ATP23"/>
</dbReference>
<evidence type="ECO:0000256" key="2">
    <source>
        <dbReference type="ARBA" id="ARBA00009915"/>
    </source>
</evidence>
<dbReference type="Pfam" id="PF09768">
    <property type="entry name" value="Peptidase_M76"/>
    <property type="match status" value="1"/>
</dbReference>
<keyword evidence="4 8" id="KW-0645">Protease</keyword>
<keyword evidence="7 8" id="KW-0482">Metalloprotease</keyword>
<reference evidence="9" key="1">
    <citation type="submission" date="2023-03" db="EMBL/GenBank/DDBJ databases">
        <title>Massive genome expansion in bonnet fungi (Mycena s.s.) driven by repeated elements and novel gene families across ecological guilds.</title>
        <authorList>
            <consortium name="Lawrence Berkeley National Laboratory"/>
            <person name="Harder C.B."/>
            <person name="Miyauchi S."/>
            <person name="Viragh M."/>
            <person name="Kuo A."/>
            <person name="Thoen E."/>
            <person name="Andreopoulos B."/>
            <person name="Lu D."/>
            <person name="Skrede I."/>
            <person name="Drula E."/>
            <person name="Henrissat B."/>
            <person name="Morin E."/>
            <person name="Kohler A."/>
            <person name="Barry K."/>
            <person name="LaButti K."/>
            <person name="Morin E."/>
            <person name="Salamov A."/>
            <person name="Lipzen A."/>
            <person name="Mereny Z."/>
            <person name="Hegedus B."/>
            <person name="Baldrian P."/>
            <person name="Stursova M."/>
            <person name="Weitz H."/>
            <person name="Taylor A."/>
            <person name="Grigoriev I.V."/>
            <person name="Nagy L.G."/>
            <person name="Martin F."/>
            <person name="Kauserud H."/>
        </authorList>
    </citation>
    <scope>NUCLEOTIDE SEQUENCE</scope>
    <source>
        <strain evidence="9">9144</strain>
    </source>
</reference>
<protein>
    <recommendedName>
        <fullName evidence="3 8">Mitochondrial inner membrane protease ATP23</fullName>
        <ecNumber evidence="8">3.4.24.-</ecNumber>
    </recommendedName>
</protein>
<evidence type="ECO:0000256" key="6">
    <source>
        <dbReference type="ARBA" id="ARBA00022801"/>
    </source>
</evidence>
<keyword evidence="5 8" id="KW-0479">Metal-binding</keyword>
<dbReference type="Proteomes" id="UP001219525">
    <property type="component" value="Unassembled WGS sequence"/>
</dbReference>
<dbReference type="GO" id="GO:0004222">
    <property type="term" value="F:metalloendopeptidase activity"/>
    <property type="evidence" value="ECO:0007669"/>
    <property type="project" value="InterPro"/>
</dbReference>
<organism evidence="9 10">
    <name type="scientific">Mycena pura</name>
    <dbReference type="NCBI Taxonomy" id="153505"/>
    <lineage>
        <taxon>Eukaryota</taxon>
        <taxon>Fungi</taxon>
        <taxon>Dikarya</taxon>
        <taxon>Basidiomycota</taxon>
        <taxon>Agaricomycotina</taxon>
        <taxon>Agaricomycetes</taxon>
        <taxon>Agaricomycetidae</taxon>
        <taxon>Agaricales</taxon>
        <taxon>Marasmiineae</taxon>
        <taxon>Mycenaceae</taxon>
        <taxon>Mycena</taxon>
    </lineage>
</organism>
<dbReference type="EMBL" id="JARJCW010000024">
    <property type="protein sequence ID" value="KAJ7212302.1"/>
    <property type="molecule type" value="Genomic_DNA"/>
</dbReference>
<dbReference type="GO" id="GO:0034982">
    <property type="term" value="P:mitochondrial protein processing"/>
    <property type="evidence" value="ECO:0007669"/>
    <property type="project" value="TreeGrafter"/>
</dbReference>
<comment type="function">
    <text evidence="8">Has a dual role in the assembly of mitochondrial ATPase.</text>
</comment>
<comment type="subcellular location">
    <subcellularLocation>
        <location evidence="1 8">Mitochondrion inner membrane</location>
        <topology evidence="1 8">Peripheral membrane protein</topology>
        <orientation evidence="1 8">Intermembrane side</orientation>
    </subcellularLocation>
</comment>
<name>A0AAD6YII2_9AGAR</name>
<evidence type="ECO:0000256" key="3">
    <source>
        <dbReference type="ARBA" id="ARBA00014615"/>
    </source>
</evidence>
<evidence type="ECO:0000313" key="10">
    <source>
        <dbReference type="Proteomes" id="UP001219525"/>
    </source>
</evidence>